<feature type="compositionally biased region" description="Acidic residues" evidence="1">
    <location>
        <begin position="63"/>
        <end position="72"/>
    </location>
</feature>
<name>A0A9P5X0P2_9AGAR</name>
<proteinExistence type="predicted"/>
<evidence type="ECO:0000313" key="2">
    <source>
        <dbReference type="EMBL" id="KAF9440776.1"/>
    </source>
</evidence>
<accession>A0A9P5X0P2</accession>
<dbReference type="OrthoDB" id="3252425at2759"/>
<reference evidence="2" key="1">
    <citation type="submission" date="2020-11" db="EMBL/GenBank/DDBJ databases">
        <authorList>
            <consortium name="DOE Joint Genome Institute"/>
            <person name="Ahrendt S."/>
            <person name="Riley R."/>
            <person name="Andreopoulos W."/>
            <person name="Labutti K."/>
            <person name="Pangilinan J."/>
            <person name="Ruiz-Duenas F.J."/>
            <person name="Barrasa J.M."/>
            <person name="Sanchez-Garcia M."/>
            <person name="Camarero S."/>
            <person name="Miyauchi S."/>
            <person name="Serrano A."/>
            <person name="Linde D."/>
            <person name="Babiker R."/>
            <person name="Drula E."/>
            <person name="Ayuso-Fernandez I."/>
            <person name="Pacheco R."/>
            <person name="Padilla G."/>
            <person name="Ferreira P."/>
            <person name="Barriuso J."/>
            <person name="Kellner H."/>
            <person name="Castanera R."/>
            <person name="Alfaro M."/>
            <person name="Ramirez L."/>
            <person name="Pisabarro A.G."/>
            <person name="Kuo A."/>
            <person name="Tritt A."/>
            <person name="Lipzen A."/>
            <person name="He G."/>
            <person name="Yan M."/>
            <person name="Ng V."/>
            <person name="Cullen D."/>
            <person name="Martin F."/>
            <person name="Rosso M.-N."/>
            <person name="Henrissat B."/>
            <person name="Hibbett D."/>
            <person name="Martinez A.T."/>
            <person name="Grigoriev I.V."/>
        </authorList>
    </citation>
    <scope>NUCLEOTIDE SEQUENCE</scope>
    <source>
        <strain evidence="2">MF-IS2</strain>
    </source>
</reference>
<comment type="caution">
    <text evidence="2">The sequence shown here is derived from an EMBL/GenBank/DDBJ whole genome shotgun (WGS) entry which is preliminary data.</text>
</comment>
<dbReference type="SUPFAM" id="SSF53098">
    <property type="entry name" value="Ribonuclease H-like"/>
    <property type="match status" value="1"/>
</dbReference>
<sequence>MVDTLANTLLHFPGPANHAQCLAHIVNLVVKIILQQFDIPKKSATNSGDKSDDKDCLANLETGTDDEDEDGEDMVKDLEEVEEALQDEISQAGKKTQPIWQVLIKLQKLTYAIKNSPTIILPKWNSILKELATNTPGKKKFAVHMMPWDVSMCWNSTYDMLKFAFAYHEAIDEITDQCQLHL</sequence>
<organism evidence="2 3">
    <name type="scientific">Macrolepiota fuliginosa MF-IS2</name>
    <dbReference type="NCBI Taxonomy" id="1400762"/>
    <lineage>
        <taxon>Eukaryota</taxon>
        <taxon>Fungi</taxon>
        <taxon>Dikarya</taxon>
        <taxon>Basidiomycota</taxon>
        <taxon>Agaricomycotina</taxon>
        <taxon>Agaricomycetes</taxon>
        <taxon>Agaricomycetidae</taxon>
        <taxon>Agaricales</taxon>
        <taxon>Agaricineae</taxon>
        <taxon>Agaricaceae</taxon>
        <taxon>Macrolepiota</taxon>
    </lineage>
</organism>
<evidence type="ECO:0000313" key="3">
    <source>
        <dbReference type="Proteomes" id="UP000807342"/>
    </source>
</evidence>
<dbReference type="AlphaFoldDB" id="A0A9P5X0P2"/>
<evidence type="ECO:0000256" key="1">
    <source>
        <dbReference type="SAM" id="MobiDB-lite"/>
    </source>
</evidence>
<gene>
    <name evidence="2" type="ORF">P691DRAFT_686517</name>
</gene>
<dbReference type="Proteomes" id="UP000807342">
    <property type="component" value="Unassembled WGS sequence"/>
</dbReference>
<keyword evidence="3" id="KW-1185">Reference proteome</keyword>
<dbReference type="InterPro" id="IPR012337">
    <property type="entry name" value="RNaseH-like_sf"/>
</dbReference>
<protein>
    <recommendedName>
        <fullName evidence="4">Transposase</fullName>
    </recommendedName>
</protein>
<feature type="region of interest" description="Disordered" evidence="1">
    <location>
        <begin position="43"/>
        <end position="72"/>
    </location>
</feature>
<evidence type="ECO:0008006" key="4">
    <source>
        <dbReference type="Google" id="ProtNLM"/>
    </source>
</evidence>
<dbReference type="EMBL" id="MU152273">
    <property type="protein sequence ID" value="KAF9440776.1"/>
    <property type="molecule type" value="Genomic_DNA"/>
</dbReference>